<proteinExistence type="predicted"/>
<keyword evidence="1" id="KW-0732">Signal</keyword>
<name>A0A6J0BUV9_NEOLC</name>
<dbReference type="InParanoid" id="A0A6J0BUV9"/>
<accession>A0A6J0BUV9</accession>
<evidence type="ECO:0000313" key="3">
    <source>
        <dbReference type="RefSeq" id="XP_015518052.2"/>
    </source>
</evidence>
<evidence type="ECO:0000313" key="2">
    <source>
        <dbReference type="Proteomes" id="UP000829291"/>
    </source>
</evidence>
<feature type="signal peptide" evidence="1">
    <location>
        <begin position="1"/>
        <end position="19"/>
    </location>
</feature>
<protein>
    <submittedName>
        <fullName evidence="3">Uncharacterized protein LOC107223003</fullName>
    </submittedName>
</protein>
<evidence type="ECO:0000256" key="1">
    <source>
        <dbReference type="SAM" id="SignalP"/>
    </source>
</evidence>
<dbReference type="Proteomes" id="UP000829291">
    <property type="component" value="Chromosome 2"/>
</dbReference>
<keyword evidence="2" id="KW-1185">Reference proteome</keyword>
<dbReference type="OrthoDB" id="10397719at2759"/>
<sequence>METFATTLCILLTAYGVQARMSTLEAASVASIISLFEKRGYNSMNSSTLLETKITNSTSFSETLGNSTLTTMNETLVTQIETTSEDLDALVVSSSVNVSSCIPSLTNATATATEIVANATTCWNNLITELDSVNKASLTTIADFISDWDDPMTDLYTCYTADPASDMECLFDLQDDFNAVIARWYTVANLANTTMGSYLEFLVGVPSCNYAAEIATLVTYVTDLYNDAVNCTATLEEA</sequence>
<feature type="chain" id="PRO_5045194264" evidence="1">
    <location>
        <begin position="20"/>
        <end position="238"/>
    </location>
</feature>
<dbReference type="AlphaFoldDB" id="A0A6J0BUV9"/>
<dbReference type="GeneID" id="107223003"/>
<dbReference type="RefSeq" id="XP_015518052.2">
    <property type="nucleotide sequence ID" value="XM_015662566.2"/>
</dbReference>
<gene>
    <name evidence="3" type="primary">LOC107223003</name>
</gene>
<dbReference type="KEGG" id="nlo:107223003"/>
<organism evidence="3">
    <name type="scientific">Neodiprion lecontei</name>
    <name type="common">Redheaded pine sawfly</name>
    <dbReference type="NCBI Taxonomy" id="441921"/>
    <lineage>
        <taxon>Eukaryota</taxon>
        <taxon>Metazoa</taxon>
        <taxon>Ecdysozoa</taxon>
        <taxon>Arthropoda</taxon>
        <taxon>Hexapoda</taxon>
        <taxon>Insecta</taxon>
        <taxon>Pterygota</taxon>
        <taxon>Neoptera</taxon>
        <taxon>Endopterygota</taxon>
        <taxon>Hymenoptera</taxon>
        <taxon>Tenthredinoidea</taxon>
        <taxon>Diprionidae</taxon>
        <taxon>Diprioninae</taxon>
        <taxon>Neodiprion</taxon>
    </lineage>
</organism>
<reference evidence="3" key="1">
    <citation type="submission" date="2025-08" db="UniProtKB">
        <authorList>
            <consortium name="RefSeq"/>
        </authorList>
    </citation>
    <scope>IDENTIFICATION</scope>
    <source>
        <tissue evidence="3">Thorax and Abdomen</tissue>
    </source>
</reference>